<name>A0A1I9SAB8_9CAUD</name>
<evidence type="ECO:0000313" key="1">
    <source>
        <dbReference type="EMBL" id="AOZ63724.1"/>
    </source>
</evidence>
<reference evidence="2" key="1">
    <citation type="submission" date="2016-08" db="EMBL/GenBank/DDBJ databases">
        <authorList>
            <person name="Seilhamer J.J."/>
        </authorList>
    </citation>
    <scope>NUCLEOTIDE SEQUENCE [LARGE SCALE GENOMIC DNA]</scope>
</reference>
<protein>
    <submittedName>
        <fullName evidence="1">Uncharacterized protein</fullName>
    </submittedName>
</protein>
<evidence type="ECO:0000313" key="2">
    <source>
        <dbReference type="Proteomes" id="UP000224902"/>
    </source>
</evidence>
<sequence>MKMLGKIKNPKVCEYGYRCCREYSKDRVPNGRMREKRAFNSEIQDELVEAGYQLQSLDDYRKDYYSSWFTLEDLDDSNFIIEEIQEMKLTFNNVNYYPAA</sequence>
<accession>A0A1I9SAB8</accession>
<gene>
    <name evidence="1" type="ORF">SEA_WEASELS2_140</name>
</gene>
<proteinExistence type="predicted"/>
<keyword evidence="2" id="KW-1185">Reference proteome</keyword>
<dbReference type="Proteomes" id="UP000224902">
    <property type="component" value="Segment"/>
</dbReference>
<organism evidence="1 2">
    <name type="scientific">Rhodococcus phage Weasels2</name>
    <dbReference type="NCBI Taxonomy" id="1897437"/>
    <lineage>
        <taxon>Viruses</taxon>
        <taxon>Duplodnaviria</taxon>
        <taxon>Heunggongvirae</taxon>
        <taxon>Uroviricota</taxon>
        <taxon>Caudoviricetes</taxon>
        <taxon>Weaselvirus</taxon>
        <taxon>Weaselvirus weasel</taxon>
    </lineage>
</organism>
<dbReference type="EMBL" id="KX774321">
    <property type="protein sequence ID" value="AOZ63724.1"/>
    <property type="molecule type" value="Genomic_DNA"/>
</dbReference>